<feature type="region of interest" description="Disordered" evidence="5">
    <location>
        <begin position="1"/>
        <end position="287"/>
    </location>
</feature>
<feature type="compositionally biased region" description="Pro residues" evidence="5">
    <location>
        <begin position="226"/>
        <end position="250"/>
    </location>
</feature>
<dbReference type="SUPFAM" id="SSF57716">
    <property type="entry name" value="Glucocorticoid receptor-like (DNA-binding domain)"/>
    <property type="match status" value="1"/>
</dbReference>
<dbReference type="EMBL" id="JAULSV010000007">
    <property type="protein sequence ID" value="KAK0638714.1"/>
    <property type="molecule type" value="Genomic_DNA"/>
</dbReference>
<evidence type="ECO:0000256" key="1">
    <source>
        <dbReference type="ARBA" id="ARBA00022723"/>
    </source>
</evidence>
<dbReference type="AlphaFoldDB" id="A0AA39XR69"/>
<dbReference type="GO" id="GO:0043565">
    <property type="term" value="F:sequence-specific DNA binding"/>
    <property type="evidence" value="ECO:0007669"/>
    <property type="project" value="InterPro"/>
</dbReference>
<feature type="compositionally biased region" description="Basic and acidic residues" evidence="5">
    <location>
        <begin position="375"/>
        <end position="385"/>
    </location>
</feature>
<protein>
    <recommendedName>
        <fullName evidence="6">GATA-type domain-containing protein</fullName>
    </recommendedName>
</protein>
<dbReference type="PROSITE" id="PS00344">
    <property type="entry name" value="GATA_ZN_FINGER_1"/>
    <property type="match status" value="1"/>
</dbReference>
<keyword evidence="2 4" id="KW-0863">Zinc-finger</keyword>
<dbReference type="Proteomes" id="UP001174936">
    <property type="component" value="Unassembled WGS sequence"/>
</dbReference>
<feature type="compositionally biased region" description="Pro residues" evidence="5">
    <location>
        <begin position="180"/>
        <end position="197"/>
    </location>
</feature>
<dbReference type="GO" id="GO:0008270">
    <property type="term" value="F:zinc ion binding"/>
    <property type="evidence" value="ECO:0007669"/>
    <property type="project" value="UniProtKB-KW"/>
</dbReference>
<feature type="compositionally biased region" description="Basic and acidic residues" evidence="5">
    <location>
        <begin position="21"/>
        <end position="34"/>
    </location>
</feature>
<evidence type="ECO:0000259" key="6">
    <source>
        <dbReference type="PROSITE" id="PS50114"/>
    </source>
</evidence>
<dbReference type="PANTHER" id="PTHR45658:SF123">
    <property type="entry name" value="GATA-TYPE DOMAIN-CONTAINING PROTEIN"/>
    <property type="match status" value="1"/>
</dbReference>
<keyword evidence="8" id="KW-1185">Reference proteome</keyword>
<organism evidence="7 8">
    <name type="scientific">Cercophora newfieldiana</name>
    <dbReference type="NCBI Taxonomy" id="92897"/>
    <lineage>
        <taxon>Eukaryota</taxon>
        <taxon>Fungi</taxon>
        <taxon>Dikarya</taxon>
        <taxon>Ascomycota</taxon>
        <taxon>Pezizomycotina</taxon>
        <taxon>Sordariomycetes</taxon>
        <taxon>Sordariomycetidae</taxon>
        <taxon>Sordariales</taxon>
        <taxon>Lasiosphaeriaceae</taxon>
        <taxon>Cercophora</taxon>
    </lineage>
</organism>
<feature type="compositionally biased region" description="Low complexity" evidence="5">
    <location>
        <begin position="47"/>
        <end position="66"/>
    </location>
</feature>
<dbReference type="GO" id="GO:0006355">
    <property type="term" value="P:regulation of DNA-templated transcription"/>
    <property type="evidence" value="ECO:0007669"/>
    <property type="project" value="InterPro"/>
</dbReference>
<gene>
    <name evidence="7" type="ORF">B0T16DRAFT_229831</name>
</gene>
<dbReference type="SMART" id="SM00401">
    <property type="entry name" value="ZnF_GATA"/>
    <property type="match status" value="1"/>
</dbReference>
<keyword evidence="3" id="KW-0862">Zinc</keyword>
<evidence type="ECO:0000313" key="7">
    <source>
        <dbReference type="EMBL" id="KAK0638714.1"/>
    </source>
</evidence>
<evidence type="ECO:0000256" key="2">
    <source>
        <dbReference type="ARBA" id="ARBA00022771"/>
    </source>
</evidence>
<proteinExistence type="predicted"/>
<dbReference type="InterPro" id="IPR013088">
    <property type="entry name" value="Znf_NHR/GATA"/>
</dbReference>
<feature type="compositionally biased region" description="Basic and acidic residues" evidence="5">
    <location>
        <begin position="273"/>
        <end position="287"/>
    </location>
</feature>
<dbReference type="PANTHER" id="PTHR45658">
    <property type="entry name" value="GATA TRANSCRIPTION FACTOR"/>
    <property type="match status" value="1"/>
</dbReference>
<dbReference type="PROSITE" id="PS50114">
    <property type="entry name" value="GATA_ZN_FINGER_2"/>
    <property type="match status" value="1"/>
</dbReference>
<feature type="region of interest" description="Disordered" evidence="5">
    <location>
        <begin position="375"/>
        <end position="396"/>
    </location>
</feature>
<feature type="domain" description="GATA-type" evidence="6">
    <location>
        <begin position="418"/>
        <end position="470"/>
    </location>
</feature>
<keyword evidence="1" id="KW-0479">Metal-binding</keyword>
<comment type="caution">
    <text evidence="7">The sequence shown here is derived from an EMBL/GenBank/DDBJ whole genome shotgun (WGS) entry which is preliminary data.</text>
</comment>
<evidence type="ECO:0000313" key="8">
    <source>
        <dbReference type="Proteomes" id="UP001174936"/>
    </source>
</evidence>
<feature type="compositionally biased region" description="Basic and acidic residues" evidence="5">
    <location>
        <begin position="81"/>
        <end position="93"/>
    </location>
</feature>
<sequence>MEAGEPVNRHSGIPTAGSLDQLDRRPRERLDTSYREIPSMATAALVSPSGPYHHSHHSSYSSGYPHSAPPTGMPGMISPVDSRRASDDSEGPHRQSLPSISEVIGATKPPSYGPPGQVPLPPTPSLPSPFSTSAPPRPFGDVGSEKNPSPRTLHPSSGYPRADTLPAFSDPSRPALSSRPGPPPPLNTFPSRHPSPPVKVEHPHEIEQRHAEAQQYSAGHQHQHSQPPPSLYTPPASRPPPGQLPLPQYPVSPRHNGPALPSPFESQRPPLYSDERELSRHSGDPEHRMTVDKAFESWGYNEALNTISTSSRAVTHFAEAYIAAAREQQGSQPIPSRLPTENEVNAMISTGLHVLQKLEEVRDIVQQNRISMERARENGGSRKPMEEEDVPMYGDGMKQSYNITEVKKRRGRAAPPGRCHSCNRIDTPEWRRGPDGARTLCNACGLHYAKLERRRQLDQRSSRPKTADERS</sequence>
<feature type="compositionally biased region" description="Pro residues" evidence="5">
    <location>
        <begin position="111"/>
        <end position="127"/>
    </location>
</feature>
<evidence type="ECO:0000256" key="5">
    <source>
        <dbReference type="SAM" id="MobiDB-lite"/>
    </source>
</evidence>
<dbReference type="InterPro" id="IPR051140">
    <property type="entry name" value="GATA_TF"/>
</dbReference>
<name>A0AA39XR69_9PEZI</name>
<accession>A0AA39XR69</accession>
<dbReference type="Pfam" id="PF00320">
    <property type="entry name" value="GATA"/>
    <property type="match status" value="1"/>
</dbReference>
<reference evidence="7" key="1">
    <citation type="submission" date="2023-06" db="EMBL/GenBank/DDBJ databases">
        <title>Genome-scale phylogeny and comparative genomics of the fungal order Sordariales.</title>
        <authorList>
            <consortium name="Lawrence Berkeley National Laboratory"/>
            <person name="Hensen N."/>
            <person name="Bonometti L."/>
            <person name="Westerberg I."/>
            <person name="Brannstrom I.O."/>
            <person name="Guillou S."/>
            <person name="Cros-Aarteil S."/>
            <person name="Calhoun S."/>
            <person name="Haridas S."/>
            <person name="Kuo A."/>
            <person name="Mondo S."/>
            <person name="Pangilinan J."/>
            <person name="Riley R."/>
            <person name="Labutti K."/>
            <person name="Andreopoulos B."/>
            <person name="Lipzen A."/>
            <person name="Chen C."/>
            <person name="Yanf M."/>
            <person name="Daum C."/>
            <person name="Ng V."/>
            <person name="Clum A."/>
            <person name="Steindorff A."/>
            <person name="Ohm R."/>
            <person name="Martin F."/>
            <person name="Silar P."/>
            <person name="Natvig D."/>
            <person name="Lalanne C."/>
            <person name="Gautier V."/>
            <person name="Ament-Velasquez S.L."/>
            <person name="Kruys A."/>
            <person name="Hutchinson M.I."/>
            <person name="Powell A.J."/>
            <person name="Barry K."/>
            <person name="Miller A.N."/>
            <person name="Grigoriev I.V."/>
            <person name="Debuchy R."/>
            <person name="Gladieux P."/>
            <person name="Thoren M.H."/>
            <person name="Johannesson H."/>
        </authorList>
    </citation>
    <scope>NUCLEOTIDE SEQUENCE</scope>
    <source>
        <strain evidence="7">SMH2532-1</strain>
    </source>
</reference>
<feature type="compositionally biased region" description="Basic and acidic residues" evidence="5">
    <location>
        <begin position="199"/>
        <end position="212"/>
    </location>
</feature>
<evidence type="ECO:0000256" key="4">
    <source>
        <dbReference type="PROSITE-ProRule" id="PRU00094"/>
    </source>
</evidence>
<dbReference type="CDD" id="cd00202">
    <property type="entry name" value="ZnF_GATA"/>
    <property type="match status" value="1"/>
</dbReference>
<dbReference type="Gene3D" id="3.30.50.10">
    <property type="entry name" value="Erythroid Transcription Factor GATA-1, subunit A"/>
    <property type="match status" value="1"/>
</dbReference>
<dbReference type="InterPro" id="IPR000679">
    <property type="entry name" value="Znf_GATA"/>
</dbReference>
<evidence type="ECO:0000256" key="3">
    <source>
        <dbReference type="ARBA" id="ARBA00022833"/>
    </source>
</evidence>
<feature type="region of interest" description="Disordered" evidence="5">
    <location>
        <begin position="452"/>
        <end position="471"/>
    </location>
</feature>